<dbReference type="InterPro" id="IPR050266">
    <property type="entry name" value="AB_hydrolase_sf"/>
</dbReference>
<dbReference type="Pfam" id="PF00561">
    <property type="entry name" value="Abhydrolase_1"/>
    <property type="match status" value="1"/>
</dbReference>
<dbReference type="OrthoDB" id="9804723at2"/>
<gene>
    <name evidence="2" type="ORF">SAMN06265370_10695</name>
</gene>
<dbReference type="AlphaFoldDB" id="A0A238WKC2"/>
<sequence>MPYDTRAGFPVHWNEFGVGPEPALMLHPALAHSGAWIRMAGGLADRLRVAAPDMPGHGLSGDWDKRSDYHDQMTEIAASFLEPGMHVIGHSFGATVALRLALENPGMRSLTLIEPVLFAAAKDSAPAAFNAHLKKSRPFANALAVGDQDTAARLFSALWGDGRGWEDLNQKQKDSLIKRIPIIAETNKTLHDDSVGLLAEGRLEALDMPVLLVRGSETQLIMQDIHAALAARIPDVREVVIEGAGHMAPISHPVEVEAAIRAMIG</sequence>
<dbReference type="PANTHER" id="PTHR43798">
    <property type="entry name" value="MONOACYLGLYCEROL LIPASE"/>
    <property type="match status" value="1"/>
</dbReference>
<feature type="domain" description="AB hydrolase-1" evidence="1">
    <location>
        <begin position="22"/>
        <end position="253"/>
    </location>
</feature>
<evidence type="ECO:0000259" key="1">
    <source>
        <dbReference type="Pfam" id="PF00561"/>
    </source>
</evidence>
<dbReference type="InterPro" id="IPR000073">
    <property type="entry name" value="AB_hydrolase_1"/>
</dbReference>
<keyword evidence="3" id="KW-1185">Reference proteome</keyword>
<dbReference type="PANTHER" id="PTHR43798:SF33">
    <property type="entry name" value="HYDROLASE, PUTATIVE (AFU_ORTHOLOGUE AFUA_2G14860)-RELATED"/>
    <property type="match status" value="1"/>
</dbReference>
<dbReference type="Gene3D" id="3.40.50.1820">
    <property type="entry name" value="alpha/beta hydrolase"/>
    <property type="match status" value="1"/>
</dbReference>
<evidence type="ECO:0000313" key="3">
    <source>
        <dbReference type="Proteomes" id="UP000198417"/>
    </source>
</evidence>
<name>A0A238WKC2_9RHOB</name>
<proteinExistence type="predicted"/>
<dbReference type="GO" id="GO:0016020">
    <property type="term" value="C:membrane"/>
    <property type="evidence" value="ECO:0007669"/>
    <property type="project" value="TreeGrafter"/>
</dbReference>
<reference evidence="2 3" key="1">
    <citation type="submission" date="2017-06" db="EMBL/GenBank/DDBJ databases">
        <authorList>
            <person name="Kim H.J."/>
            <person name="Triplett B.A."/>
        </authorList>
    </citation>
    <scope>NUCLEOTIDE SEQUENCE [LARGE SCALE GENOMIC DNA]</scope>
    <source>
        <strain evidence="2 3">DSM 29052</strain>
    </source>
</reference>
<organism evidence="2 3">
    <name type="scientific">Puniceibacterium sediminis</name>
    <dbReference type="NCBI Taxonomy" id="1608407"/>
    <lineage>
        <taxon>Bacteria</taxon>
        <taxon>Pseudomonadati</taxon>
        <taxon>Pseudomonadota</taxon>
        <taxon>Alphaproteobacteria</taxon>
        <taxon>Rhodobacterales</taxon>
        <taxon>Paracoccaceae</taxon>
        <taxon>Puniceibacterium</taxon>
    </lineage>
</organism>
<dbReference type="Proteomes" id="UP000198417">
    <property type="component" value="Unassembled WGS sequence"/>
</dbReference>
<dbReference type="RefSeq" id="WP_089270112.1">
    <property type="nucleotide sequence ID" value="NZ_FZNN01000006.1"/>
</dbReference>
<dbReference type="InterPro" id="IPR029058">
    <property type="entry name" value="AB_hydrolase_fold"/>
</dbReference>
<evidence type="ECO:0000313" key="2">
    <source>
        <dbReference type="EMBL" id="SNR47010.1"/>
    </source>
</evidence>
<dbReference type="PRINTS" id="PR00111">
    <property type="entry name" value="ABHYDROLASE"/>
</dbReference>
<dbReference type="SUPFAM" id="SSF53474">
    <property type="entry name" value="alpha/beta-Hydrolases"/>
    <property type="match status" value="1"/>
</dbReference>
<dbReference type="EMBL" id="FZNN01000006">
    <property type="protein sequence ID" value="SNR47010.1"/>
    <property type="molecule type" value="Genomic_DNA"/>
</dbReference>
<accession>A0A238WKC2</accession>
<protein>
    <submittedName>
        <fullName evidence="2">Pimeloyl-ACP methyl ester carboxylesterase</fullName>
    </submittedName>
</protein>